<dbReference type="PANTHER" id="PTHR48082">
    <property type="entry name" value="ATP SYNTHASE SUBUNIT ALPHA, MITOCHONDRIAL"/>
    <property type="match status" value="1"/>
</dbReference>
<comment type="function">
    <text evidence="12">Produces ATP from ADP in the presence of a proton gradient across the membrane. The alpha chain is a regulatory subunit.</text>
</comment>
<keyword evidence="5 12" id="KW-0547">Nucleotide-binding</keyword>
<dbReference type="HAMAP" id="MF_01346">
    <property type="entry name" value="ATP_synth_alpha_bact"/>
    <property type="match status" value="1"/>
</dbReference>
<keyword evidence="8 12" id="KW-0406">Ion transport</keyword>
<dbReference type="Gene3D" id="3.40.50.300">
    <property type="entry name" value="P-loop containing nucleotide triphosphate hydrolases"/>
    <property type="match status" value="1"/>
</dbReference>
<dbReference type="Pfam" id="PF00006">
    <property type="entry name" value="ATP-synt_ab"/>
    <property type="match status" value="1"/>
</dbReference>
<dbReference type="PANTHER" id="PTHR48082:SF2">
    <property type="entry name" value="ATP SYNTHASE SUBUNIT ALPHA, MITOCHONDRIAL"/>
    <property type="match status" value="1"/>
</dbReference>
<feature type="domain" description="ATP synthase alpha subunit C-terminal" evidence="14">
    <location>
        <begin position="384"/>
        <end position="506"/>
    </location>
</feature>
<dbReference type="GO" id="GO:0016787">
    <property type="term" value="F:hydrolase activity"/>
    <property type="evidence" value="ECO:0007669"/>
    <property type="project" value="UniProtKB-KW"/>
</dbReference>
<dbReference type="CDD" id="cd18116">
    <property type="entry name" value="ATP-synt_F1_alpha_N"/>
    <property type="match status" value="1"/>
</dbReference>
<evidence type="ECO:0000256" key="3">
    <source>
        <dbReference type="ARBA" id="ARBA00022448"/>
    </source>
</evidence>
<dbReference type="InterPro" id="IPR023366">
    <property type="entry name" value="ATP_synth_asu-like_sf"/>
</dbReference>
<dbReference type="GO" id="GO:0043531">
    <property type="term" value="F:ADP binding"/>
    <property type="evidence" value="ECO:0007669"/>
    <property type="project" value="TreeGrafter"/>
</dbReference>
<evidence type="ECO:0000256" key="1">
    <source>
        <dbReference type="ARBA" id="ARBA00004370"/>
    </source>
</evidence>
<dbReference type="InterPro" id="IPR000793">
    <property type="entry name" value="ATP_synth_asu_C"/>
</dbReference>
<comment type="catalytic activity">
    <reaction evidence="12">
        <text>ATP + H2O + 4 H(+)(in) = ADP + phosphate + 5 H(+)(out)</text>
        <dbReference type="Rhea" id="RHEA:57720"/>
        <dbReference type="ChEBI" id="CHEBI:15377"/>
        <dbReference type="ChEBI" id="CHEBI:15378"/>
        <dbReference type="ChEBI" id="CHEBI:30616"/>
        <dbReference type="ChEBI" id="CHEBI:43474"/>
        <dbReference type="ChEBI" id="CHEBI:456216"/>
        <dbReference type="EC" id="7.1.2.2"/>
    </reaction>
</comment>
<dbReference type="NCBIfam" id="TIGR00962">
    <property type="entry name" value="atpA"/>
    <property type="match status" value="1"/>
</dbReference>
<dbReference type="InterPro" id="IPR038376">
    <property type="entry name" value="ATP_synth_asu_C_sf"/>
</dbReference>
<evidence type="ECO:0000259" key="14">
    <source>
        <dbReference type="Pfam" id="PF00306"/>
    </source>
</evidence>
<evidence type="ECO:0000256" key="2">
    <source>
        <dbReference type="ARBA" id="ARBA00008936"/>
    </source>
</evidence>
<evidence type="ECO:0000256" key="11">
    <source>
        <dbReference type="ARBA" id="ARBA00023310"/>
    </source>
</evidence>
<dbReference type="Gene3D" id="2.40.30.20">
    <property type="match status" value="1"/>
</dbReference>
<comment type="subcellular location">
    <subcellularLocation>
        <location evidence="12">Cell membrane</location>
        <topology evidence="12">Peripheral membrane protein</topology>
    </subcellularLocation>
    <subcellularLocation>
        <location evidence="1">Membrane</location>
    </subcellularLocation>
</comment>
<dbReference type="Gene3D" id="1.20.150.20">
    <property type="entry name" value="ATP synthase alpha/beta chain, C-terminal domain"/>
    <property type="match status" value="1"/>
</dbReference>
<dbReference type="Pfam" id="PF02874">
    <property type="entry name" value="ATP-synt_ab_N"/>
    <property type="match status" value="1"/>
</dbReference>
<keyword evidence="18" id="KW-1185">Reference proteome</keyword>
<keyword evidence="3 12" id="KW-0813">Transport</keyword>
<feature type="binding site" evidence="12">
    <location>
        <begin position="174"/>
        <end position="181"/>
    </location>
    <ligand>
        <name>ATP</name>
        <dbReference type="ChEBI" id="CHEBI:30616"/>
    </ligand>
</feature>
<sequence>MAELSISSEEIRSALASFVESFTPAQAVPEEVGRVVSSGDGIARVEGLPRAMANELLRFENGTMGIALNLEAREIGAVILGDSEGIDEGSVVRGTGEILSVPVGDGYLGRVVDAMGNPIDGKGPLTDVEGRRALELQAADVMHRQEVREPLMTGLKAIDSMVPIGRGQRELIIGDRKTGKTTIATDTIINQRENWLSGDPAKQVRCIYVAVGQKNSTVTEVRENLERAGAMEYTTIVNAPASEPAGFKYIAPYAGSAIGQHWMYAGKHVLIVFDDLTKQAEAYRAMSLLLRRPPGREAYPGDVFYLHSRLLERCAKLSDDLGAGSMTGLPIVETKANDISAYIPTNVISITDGQIFLQSDLFNANQRPAVDVGLSVSRVGGAAQTKAMKQVSGTLKIDLAQYRDMQAFAMFASDLDATSRRQLDRGARLTELLRQSQASPVPMAEQAVALWSGVNGHLDIVPVEDVLRFVDEFIEHLREQSDVLAAIASSGELAAESTEELARQIDVFSDIFRTSDGQPLKRGEAEEVDGEDISQVKIVATKRS</sequence>
<dbReference type="EMBL" id="RCIW01000003">
    <property type="protein sequence ID" value="RLP12157.1"/>
    <property type="molecule type" value="Genomic_DNA"/>
</dbReference>
<keyword evidence="11 12" id="KW-0066">ATP synthesis</keyword>
<proteinExistence type="inferred from homology"/>
<dbReference type="Pfam" id="PF00306">
    <property type="entry name" value="ATP-synt_ab_C"/>
    <property type="match status" value="1"/>
</dbReference>
<dbReference type="InterPro" id="IPR005294">
    <property type="entry name" value="ATP_synth_F1_asu"/>
</dbReference>
<organism evidence="17 18">
    <name type="scientific">Propionibacterium australiense</name>
    <dbReference type="NCBI Taxonomy" id="119981"/>
    <lineage>
        <taxon>Bacteria</taxon>
        <taxon>Bacillati</taxon>
        <taxon>Actinomycetota</taxon>
        <taxon>Actinomycetes</taxon>
        <taxon>Propionibacteriales</taxon>
        <taxon>Propionibacteriaceae</taxon>
        <taxon>Propionibacterium</taxon>
    </lineage>
</organism>
<evidence type="ECO:0000256" key="8">
    <source>
        <dbReference type="ARBA" id="ARBA00023065"/>
    </source>
</evidence>
<evidence type="ECO:0000256" key="6">
    <source>
        <dbReference type="ARBA" id="ARBA00022840"/>
    </source>
</evidence>
<evidence type="ECO:0000256" key="4">
    <source>
        <dbReference type="ARBA" id="ARBA00022475"/>
    </source>
</evidence>
<evidence type="ECO:0000259" key="13">
    <source>
        <dbReference type="Pfam" id="PF00006"/>
    </source>
</evidence>
<evidence type="ECO:0000256" key="12">
    <source>
        <dbReference type="HAMAP-Rule" id="MF_01346"/>
    </source>
</evidence>
<evidence type="ECO:0000256" key="5">
    <source>
        <dbReference type="ARBA" id="ARBA00022741"/>
    </source>
</evidence>
<dbReference type="SUPFAM" id="SSF52540">
    <property type="entry name" value="P-loop containing nucleoside triphosphate hydrolases"/>
    <property type="match status" value="1"/>
</dbReference>
<dbReference type="PROSITE" id="PS00152">
    <property type="entry name" value="ATPASE_ALPHA_BETA"/>
    <property type="match status" value="1"/>
</dbReference>
<feature type="domain" description="ATPase F1/V1/A1 complex alpha/beta subunit N-terminal" evidence="15">
    <location>
        <begin position="30"/>
        <end position="96"/>
    </location>
</feature>
<evidence type="ECO:0000259" key="15">
    <source>
        <dbReference type="Pfam" id="PF02874"/>
    </source>
</evidence>
<comment type="similarity">
    <text evidence="2 12">Belongs to the ATPase alpha/beta chains family.</text>
</comment>
<dbReference type="OrthoDB" id="9803053at2"/>
<feature type="domain" description="ATPase F1/V1/A1 complex alpha/beta subunit nucleotide-binding" evidence="13">
    <location>
        <begin position="154"/>
        <end position="377"/>
    </location>
</feature>
<dbReference type="CDD" id="cd01132">
    <property type="entry name" value="F1-ATPase_alpha_CD"/>
    <property type="match status" value="1"/>
</dbReference>
<dbReference type="FunFam" id="1.20.150.20:FF:000001">
    <property type="entry name" value="ATP synthase subunit alpha"/>
    <property type="match status" value="1"/>
</dbReference>
<reference evidence="17" key="1">
    <citation type="submission" date="2018-08" db="EMBL/GenBank/DDBJ databases">
        <authorList>
            <person name="Ferrada E.E."/>
            <person name="Latorre B.A."/>
        </authorList>
    </citation>
    <scope>NUCLEOTIDE SEQUENCE [LARGE SCALE GENOMIC DNA]</scope>
    <source>
        <strain evidence="17">Propionibacterium_australiense1</strain>
    </source>
</reference>
<dbReference type="Proteomes" id="UP000279336">
    <property type="component" value="Unassembled WGS sequence"/>
</dbReference>
<gene>
    <name evidence="12" type="primary">atpA</name>
    <name evidence="16" type="ORF">D7U36_02520</name>
    <name evidence="17" type="ORF">PROPAUS_0253</name>
</gene>
<dbReference type="InterPro" id="IPR027417">
    <property type="entry name" value="P-loop_NTPase"/>
</dbReference>
<accession>A0A383S522</accession>
<keyword evidence="4 12" id="KW-1003">Cell membrane</keyword>
<keyword evidence="9 12" id="KW-0472">Membrane</keyword>
<dbReference type="GO" id="GO:0046933">
    <property type="term" value="F:proton-transporting ATP synthase activity, rotational mechanism"/>
    <property type="evidence" value="ECO:0007669"/>
    <property type="project" value="UniProtKB-UniRule"/>
</dbReference>
<evidence type="ECO:0000313" key="17">
    <source>
        <dbReference type="EMBL" id="SYZ32376.1"/>
    </source>
</evidence>
<evidence type="ECO:0000313" key="16">
    <source>
        <dbReference type="EMBL" id="RLP12157.1"/>
    </source>
</evidence>
<dbReference type="GO" id="GO:0045259">
    <property type="term" value="C:proton-transporting ATP synthase complex"/>
    <property type="evidence" value="ECO:0007669"/>
    <property type="project" value="UniProtKB-KW"/>
</dbReference>
<protein>
    <recommendedName>
        <fullName evidence="12">ATP synthase subunit alpha</fullName>
        <ecNumber evidence="12">7.1.2.2</ecNumber>
    </recommendedName>
    <alternativeName>
        <fullName evidence="12">ATP synthase F1 sector subunit alpha</fullName>
    </alternativeName>
    <alternativeName>
        <fullName evidence="12">F-ATPase subunit alpha</fullName>
    </alternativeName>
</protein>
<dbReference type="InterPro" id="IPR000194">
    <property type="entry name" value="ATPase_F1/V1/A1_a/bsu_nucl-bd"/>
</dbReference>
<dbReference type="NCBIfam" id="NF009884">
    <property type="entry name" value="PRK13343.1"/>
    <property type="match status" value="1"/>
</dbReference>
<dbReference type="AlphaFoldDB" id="A0A383S522"/>
<dbReference type="InterPro" id="IPR036121">
    <property type="entry name" value="ATPase_F1/V1/A1_a/bsu_N_sf"/>
</dbReference>
<dbReference type="InterPro" id="IPR020003">
    <property type="entry name" value="ATPase_a/bsu_AS"/>
</dbReference>
<evidence type="ECO:0000256" key="9">
    <source>
        <dbReference type="ARBA" id="ARBA00023136"/>
    </source>
</evidence>
<dbReference type="CDD" id="cd18113">
    <property type="entry name" value="ATP-synt_F1_alpha_C"/>
    <property type="match status" value="1"/>
</dbReference>
<keyword evidence="12" id="KW-0375">Hydrogen ion transport</keyword>
<keyword evidence="6 12" id="KW-0067">ATP-binding</keyword>
<evidence type="ECO:0000256" key="10">
    <source>
        <dbReference type="ARBA" id="ARBA00023196"/>
    </source>
</evidence>
<dbReference type="InterPro" id="IPR033732">
    <property type="entry name" value="ATP_synth_F1_a_nt-bd_dom"/>
</dbReference>
<dbReference type="SUPFAM" id="SSF50615">
    <property type="entry name" value="N-terminal domain of alpha and beta subunits of F1 ATP synthase"/>
    <property type="match status" value="1"/>
</dbReference>
<dbReference type="FunFam" id="3.40.50.300:FF:000002">
    <property type="entry name" value="ATP synthase subunit alpha"/>
    <property type="match status" value="1"/>
</dbReference>
<name>A0A383S522_9ACTN</name>
<evidence type="ECO:0000313" key="19">
    <source>
        <dbReference type="Proteomes" id="UP000279336"/>
    </source>
</evidence>
<dbReference type="RefSeq" id="WP_119160733.1">
    <property type="nucleotide sequence ID" value="NZ_LR134442.1"/>
</dbReference>
<keyword evidence="17" id="KW-0378">Hydrolase</keyword>
<dbReference type="Proteomes" id="UP000263928">
    <property type="component" value="Unassembled WGS sequence"/>
</dbReference>
<dbReference type="GO" id="GO:0005524">
    <property type="term" value="F:ATP binding"/>
    <property type="evidence" value="ECO:0007669"/>
    <property type="project" value="UniProtKB-UniRule"/>
</dbReference>
<dbReference type="SUPFAM" id="SSF47917">
    <property type="entry name" value="C-terminal domain of alpha and beta subunits of F1 ATP synthase"/>
    <property type="match status" value="1"/>
</dbReference>
<evidence type="ECO:0000256" key="7">
    <source>
        <dbReference type="ARBA" id="ARBA00022967"/>
    </source>
</evidence>
<evidence type="ECO:0000313" key="18">
    <source>
        <dbReference type="Proteomes" id="UP000263928"/>
    </source>
</evidence>
<dbReference type="EC" id="7.1.2.2" evidence="12"/>
<reference evidence="16 19" key="3">
    <citation type="submission" date="2018-10" db="EMBL/GenBank/DDBJ databases">
        <title>Propionibacterium australiense Genome Sequencing and Assembly.</title>
        <authorList>
            <person name="Bernier A.-M."/>
            <person name="Bernard K."/>
        </authorList>
    </citation>
    <scope>NUCLEOTIDE SEQUENCE [LARGE SCALE GENOMIC DNA]</scope>
    <source>
        <strain evidence="16 19">NML98A078</strain>
    </source>
</reference>
<dbReference type="GO" id="GO:0005886">
    <property type="term" value="C:plasma membrane"/>
    <property type="evidence" value="ECO:0007669"/>
    <property type="project" value="UniProtKB-SubCell"/>
</dbReference>
<reference evidence="18" key="2">
    <citation type="submission" date="2018-08" db="EMBL/GenBank/DDBJ databases">
        <authorList>
            <person name="Hornung B."/>
        </authorList>
    </citation>
    <scope>NUCLEOTIDE SEQUENCE [LARGE SCALE GENOMIC DNA]</scope>
</reference>
<keyword evidence="7 12" id="KW-1278">Translocase</keyword>
<dbReference type="InterPro" id="IPR004100">
    <property type="entry name" value="ATPase_F1/V1/A1_a/bsu_N"/>
</dbReference>
<keyword evidence="10 12" id="KW-0139">CF(1)</keyword>
<feature type="site" description="Required for activity" evidence="12">
    <location>
        <position position="375"/>
    </location>
</feature>
<dbReference type="EMBL" id="UNQJ01000001">
    <property type="protein sequence ID" value="SYZ32376.1"/>
    <property type="molecule type" value="Genomic_DNA"/>
</dbReference>